<dbReference type="InterPro" id="IPR050738">
    <property type="entry name" value="Sulfatase"/>
</dbReference>
<organism evidence="9 10">
    <name type="scientific">Pontiella desulfatans</name>
    <dbReference type="NCBI Taxonomy" id="2750659"/>
    <lineage>
        <taxon>Bacteria</taxon>
        <taxon>Pseudomonadati</taxon>
        <taxon>Kiritimatiellota</taxon>
        <taxon>Kiritimatiellia</taxon>
        <taxon>Kiritimatiellales</taxon>
        <taxon>Pontiellaceae</taxon>
        <taxon>Pontiella</taxon>
    </lineage>
</organism>
<feature type="signal peptide" evidence="7">
    <location>
        <begin position="1"/>
        <end position="18"/>
    </location>
</feature>
<evidence type="ECO:0000313" key="9">
    <source>
        <dbReference type="EMBL" id="VGO13625.1"/>
    </source>
</evidence>
<keyword evidence="4 7" id="KW-0732">Signal</keyword>
<evidence type="ECO:0000256" key="4">
    <source>
        <dbReference type="ARBA" id="ARBA00022729"/>
    </source>
</evidence>
<dbReference type="GO" id="GO:0004065">
    <property type="term" value="F:arylsulfatase activity"/>
    <property type="evidence" value="ECO:0007669"/>
    <property type="project" value="TreeGrafter"/>
</dbReference>
<keyword evidence="3" id="KW-0479">Metal-binding</keyword>
<dbReference type="Pfam" id="PF00884">
    <property type="entry name" value="Sulfatase"/>
    <property type="match status" value="1"/>
</dbReference>
<sequence>MIRLITGMLILTGFWAQAAQKPNVVFLLSDDQGWMDYGFMGHPDVQTPNLDKLASEGLLYERGYVTAPLCRPSLASLATGIYPHETGVRGNDPVMPKGFSKKGMNQPGNEAMKAQWVQMRNQMTAPVAKCPSFIKELNANGYATLQTGKWWEGNPLDHGFTDAMTHGDPTRGGRHGDKGLDIGRKTMQPIYDFVGKAQQNDQPFFIWYGVFLPHSPHNAPERFYNKYKEIAPDKPTAKYWANVDWFDETCGQLVDHLKEKGLYENTIFVYTCDNGWLPNPERVNGYMRSKREPTEMGIRTPIFVTHAKTVPPQREKEILASNIDVATTILRACGITPPDAMSGLDLRDPKALAKRGRIFVDVYKHDSDIDQLDNLDDGLEARVVIDGWDKLIARPGKKELYDLKSDPDDQTDLAAANPEKVKQLTKLIDEWVQATPPVNFRSGD</sequence>
<comment type="similarity">
    <text evidence="2">Belongs to the sulfatase family.</text>
</comment>
<name>A0A6C2U161_PONDE</name>
<dbReference type="PANTHER" id="PTHR42693:SF42">
    <property type="entry name" value="ARYLSULFATASE G"/>
    <property type="match status" value="1"/>
</dbReference>
<dbReference type="InterPro" id="IPR000917">
    <property type="entry name" value="Sulfatase_N"/>
</dbReference>
<dbReference type="GO" id="GO:0046872">
    <property type="term" value="F:metal ion binding"/>
    <property type="evidence" value="ECO:0007669"/>
    <property type="project" value="UniProtKB-KW"/>
</dbReference>
<keyword evidence="5" id="KW-0378">Hydrolase</keyword>
<accession>A0A6C2U161</accession>
<dbReference type="InterPro" id="IPR017850">
    <property type="entry name" value="Alkaline_phosphatase_core_sf"/>
</dbReference>
<proteinExistence type="inferred from homology"/>
<evidence type="ECO:0000256" key="1">
    <source>
        <dbReference type="ARBA" id="ARBA00001913"/>
    </source>
</evidence>
<evidence type="ECO:0000259" key="8">
    <source>
        <dbReference type="Pfam" id="PF00884"/>
    </source>
</evidence>
<keyword evidence="6" id="KW-0106">Calcium</keyword>
<dbReference type="Gene3D" id="3.30.1120.10">
    <property type="match status" value="1"/>
</dbReference>
<evidence type="ECO:0000256" key="6">
    <source>
        <dbReference type="ARBA" id="ARBA00022837"/>
    </source>
</evidence>
<gene>
    <name evidence="9" type="ORF">PDESU_02182</name>
</gene>
<comment type="cofactor">
    <cofactor evidence="1">
        <name>Ca(2+)</name>
        <dbReference type="ChEBI" id="CHEBI:29108"/>
    </cofactor>
</comment>
<keyword evidence="10" id="KW-1185">Reference proteome</keyword>
<reference evidence="9 10" key="1">
    <citation type="submission" date="2019-04" db="EMBL/GenBank/DDBJ databases">
        <authorList>
            <person name="Van Vliet M D."/>
        </authorList>
    </citation>
    <scope>NUCLEOTIDE SEQUENCE [LARGE SCALE GENOMIC DNA]</scope>
    <source>
        <strain evidence="9 10">F1</strain>
    </source>
</reference>
<evidence type="ECO:0000256" key="3">
    <source>
        <dbReference type="ARBA" id="ARBA00022723"/>
    </source>
</evidence>
<feature type="chain" id="PRO_5028799244" evidence="7">
    <location>
        <begin position="19"/>
        <end position="444"/>
    </location>
</feature>
<dbReference type="Gene3D" id="3.40.720.10">
    <property type="entry name" value="Alkaline Phosphatase, subunit A"/>
    <property type="match status" value="1"/>
</dbReference>
<dbReference type="Proteomes" id="UP000366872">
    <property type="component" value="Unassembled WGS sequence"/>
</dbReference>
<feature type="domain" description="Sulfatase N-terminal" evidence="8">
    <location>
        <begin position="22"/>
        <end position="335"/>
    </location>
</feature>
<dbReference type="RefSeq" id="WP_136079178.1">
    <property type="nucleotide sequence ID" value="NZ_CAAHFG010000001.1"/>
</dbReference>
<dbReference type="AlphaFoldDB" id="A0A6C2U161"/>
<evidence type="ECO:0000256" key="5">
    <source>
        <dbReference type="ARBA" id="ARBA00022801"/>
    </source>
</evidence>
<protein>
    <submittedName>
        <fullName evidence="9">Arylsulfatase</fullName>
    </submittedName>
</protein>
<evidence type="ECO:0000256" key="2">
    <source>
        <dbReference type="ARBA" id="ARBA00008779"/>
    </source>
</evidence>
<evidence type="ECO:0000256" key="7">
    <source>
        <dbReference type="SAM" id="SignalP"/>
    </source>
</evidence>
<dbReference type="SUPFAM" id="SSF53649">
    <property type="entry name" value="Alkaline phosphatase-like"/>
    <property type="match status" value="1"/>
</dbReference>
<evidence type="ECO:0000313" key="10">
    <source>
        <dbReference type="Proteomes" id="UP000366872"/>
    </source>
</evidence>
<dbReference type="PANTHER" id="PTHR42693">
    <property type="entry name" value="ARYLSULFATASE FAMILY MEMBER"/>
    <property type="match status" value="1"/>
</dbReference>
<dbReference type="EMBL" id="CAAHFG010000001">
    <property type="protein sequence ID" value="VGO13625.1"/>
    <property type="molecule type" value="Genomic_DNA"/>
</dbReference>